<dbReference type="NCBIfam" id="TIGR00848">
    <property type="entry name" value="fruA"/>
    <property type="match status" value="1"/>
</dbReference>
<dbReference type="GO" id="GO:0016020">
    <property type="term" value="C:membrane"/>
    <property type="evidence" value="ECO:0007669"/>
    <property type="project" value="InterPro"/>
</dbReference>
<evidence type="ECO:0000256" key="3">
    <source>
        <dbReference type="ARBA" id="ARBA00022597"/>
    </source>
</evidence>
<sequence length="156" mass="17610">MQLFQKQIVVTDDQIFLDGSMITKEAIIQFLVHQAKELGVISHPDEVYRAFIEREEESSTGVGLGVAIPHGRCKAIKRPSIFLYRANQVISDWTSIDESPIRVAIALFIPERASNEHLKLLSKLAVRLLDEEFVTLLHYNDDKDAIAEAINHAITD</sequence>
<evidence type="ECO:0000256" key="5">
    <source>
        <dbReference type="ARBA" id="ARBA00022683"/>
    </source>
</evidence>
<keyword evidence="3" id="KW-0762">Sugar transport</keyword>
<dbReference type="SUPFAM" id="SSF55804">
    <property type="entry name" value="Phoshotransferase/anion transport protein"/>
    <property type="match status" value="1"/>
</dbReference>
<evidence type="ECO:0000313" key="8">
    <source>
        <dbReference type="Proteomes" id="UP000711995"/>
    </source>
</evidence>
<feature type="domain" description="PTS EIIA type-2" evidence="6">
    <location>
        <begin position="8"/>
        <end position="153"/>
    </location>
</feature>
<dbReference type="InterPro" id="IPR002178">
    <property type="entry name" value="PTS_EIIA_type-2_dom"/>
</dbReference>
<dbReference type="PANTHER" id="PTHR47738">
    <property type="entry name" value="PTS SYSTEM FRUCTOSE-LIKE EIIA COMPONENT-RELATED"/>
    <property type="match status" value="1"/>
</dbReference>
<reference evidence="7 8" key="1">
    <citation type="submission" date="2020-03" db="EMBL/GenBank/DDBJ databases">
        <title>Spirochaetal bacteria isolated from arthropods constitute a novel genus Entomospira genus novum within the order Spirochaetales.</title>
        <authorList>
            <person name="Grana-Miraglia L."/>
            <person name="Sikutova S."/>
            <person name="Fingerle V."/>
            <person name="Sing A."/>
            <person name="Castillo-Ramirez S."/>
            <person name="Margos G."/>
            <person name="Rudolf I."/>
        </authorList>
    </citation>
    <scope>NUCLEOTIDE SEQUENCE [LARGE SCALE GENOMIC DNA]</scope>
    <source>
        <strain evidence="7 8">BR193</strain>
    </source>
</reference>
<dbReference type="Proteomes" id="UP000711995">
    <property type="component" value="Unassembled WGS sequence"/>
</dbReference>
<evidence type="ECO:0000256" key="4">
    <source>
        <dbReference type="ARBA" id="ARBA00022679"/>
    </source>
</evidence>
<dbReference type="GO" id="GO:0009401">
    <property type="term" value="P:phosphoenolpyruvate-dependent sugar phosphotransferase system"/>
    <property type="evidence" value="ECO:0007669"/>
    <property type="project" value="UniProtKB-KW"/>
</dbReference>
<dbReference type="PANTHER" id="PTHR47738:SF1">
    <property type="entry name" value="NITROGEN REGULATORY PROTEIN"/>
    <property type="match status" value="1"/>
</dbReference>
<dbReference type="GO" id="GO:0030295">
    <property type="term" value="F:protein kinase activator activity"/>
    <property type="evidence" value="ECO:0007669"/>
    <property type="project" value="TreeGrafter"/>
</dbReference>
<name>A0A968GE87_9SPIO</name>
<dbReference type="CDD" id="cd00211">
    <property type="entry name" value="PTS_IIA_fru"/>
    <property type="match status" value="1"/>
</dbReference>
<keyword evidence="5" id="KW-0598">Phosphotransferase system</keyword>
<proteinExistence type="predicted"/>
<evidence type="ECO:0000313" key="7">
    <source>
        <dbReference type="EMBL" id="NIZ41424.1"/>
    </source>
</evidence>
<dbReference type="EMBL" id="JAATLJ010000003">
    <property type="protein sequence ID" value="NIZ41424.1"/>
    <property type="molecule type" value="Genomic_DNA"/>
</dbReference>
<keyword evidence="4" id="KW-0808">Transferase</keyword>
<keyword evidence="1" id="KW-0813">Transport</keyword>
<dbReference type="Gene3D" id="3.40.930.10">
    <property type="entry name" value="Mannitol-specific EII, Chain A"/>
    <property type="match status" value="1"/>
</dbReference>
<protein>
    <submittedName>
        <fullName evidence="7">PTS transporter subunit EIIA</fullName>
    </submittedName>
</protein>
<dbReference type="RefSeq" id="WP_167701046.1">
    <property type="nucleotide sequence ID" value="NZ_CP118176.1"/>
</dbReference>
<evidence type="ECO:0000259" key="6">
    <source>
        <dbReference type="PROSITE" id="PS51094"/>
    </source>
</evidence>
<keyword evidence="2" id="KW-0597">Phosphoprotein</keyword>
<dbReference type="GO" id="GO:0008982">
    <property type="term" value="F:protein-N(PI)-phosphohistidine-sugar phosphotransferase activity"/>
    <property type="evidence" value="ECO:0007669"/>
    <property type="project" value="InterPro"/>
</dbReference>
<dbReference type="InterPro" id="IPR051541">
    <property type="entry name" value="PTS_SugarTrans_NitroReg"/>
</dbReference>
<evidence type="ECO:0000256" key="2">
    <source>
        <dbReference type="ARBA" id="ARBA00022553"/>
    </source>
</evidence>
<organism evidence="7 8">
    <name type="scientific">Entomospira entomophila</name>
    <dbReference type="NCBI Taxonomy" id="2719988"/>
    <lineage>
        <taxon>Bacteria</taxon>
        <taxon>Pseudomonadati</taxon>
        <taxon>Spirochaetota</taxon>
        <taxon>Spirochaetia</taxon>
        <taxon>Spirochaetales</taxon>
        <taxon>Spirochaetaceae</taxon>
        <taxon>Entomospira</taxon>
    </lineage>
</organism>
<dbReference type="PROSITE" id="PS51094">
    <property type="entry name" value="PTS_EIIA_TYPE_2"/>
    <property type="match status" value="1"/>
</dbReference>
<comment type="caution">
    <text evidence="7">The sequence shown here is derived from an EMBL/GenBank/DDBJ whole genome shotgun (WGS) entry which is preliminary data.</text>
</comment>
<dbReference type="PROSITE" id="PS00372">
    <property type="entry name" value="PTS_EIIA_TYPE_2_HIS"/>
    <property type="match status" value="1"/>
</dbReference>
<dbReference type="InterPro" id="IPR016152">
    <property type="entry name" value="PTrfase/Anion_transptr"/>
</dbReference>
<evidence type="ECO:0000256" key="1">
    <source>
        <dbReference type="ARBA" id="ARBA00022448"/>
    </source>
</evidence>
<keyword evidence="8" id="KW-1185">Reference proteome</keyword>
<dbReference type="Pfam" id="PF00359">
    <property type="entry name" value="PTS_EIIA_2"/>
    <property type="match status" value="1"/>
</dbReference>
<gene>
    <name evidence="7" type="ORF">HCT14_07880</name>
</gene>
<dbReference type="AlphaFoldDB" id="A0A968GE87"/>
<dbReference type="InterPro" id="IPR004715">
    <property type="entry name" value="PTS_IIA_fruc"/>
</dbReference>
<accession>A0A968GE87</accession>